<organism evidence="1 2">
    <name type="scientific">Glycomyces artemisiae</name>
    <dbReference type="NCBI Taxonomy" id="1076443"/>
    <lineage>
        <taxon>Bacteria</taxon>
        <taxon>Bacillati</taxon>
        <taxon>Actinomycetota</taxon>
        <taxon>Actinomycetes</taxon>
        <taxon>Glycomycetales</taxon>
        <taxon>Glycomycetaceae</taxon>
        <taxon>Glycomyces</taxon>
    </lineage>
</organism>
<dbReference type="InterPro" id="IPR019646">
    <property type="entry name" value="Aminoglyc_AdlTrfase"/>
</dbReference>
<accession>A0A850C8Y8</accession>
<evidence type="ECO:0000313" key="1">
    <source>
        <dbReference type="EMBL" id="NUQ88123.1"/>
    </source>
</evidence>
<protein>
    <submittedName>
        <fullName evidence="1">Amino acid transporter</fullName>
    </submittedName>
</protein>
<reference evidence="1 2" key="1">
    <citation type="submission" date="2020-05" db="EMBL/GenBank/DDBJ databases">
        <title>DNA-SIP metagenomic assembled genomes.</title>
        <authorList>
            <person name="Yu J."/>
        </authorList>
    </citation>
    <scope>NUCLEOTIDE SEQUENCE [LARGE SCALE GENOMIC DNA]</scope>
    <source>
        <strain evidence="1">Bin5.27</strain>
    </source>
</reference>
<name>A0A850C8Y8_9ACTN</name>
<comment type="caution">
    <text evidence="1">The sequence shown here is derived from an EMBL/GenBank/DDBJ whole genome shotgun (WGS) entry which is preliminary data.</text>
</comment>
<gene>
    <name evidence="1" type="ORF">HOQ43_06625</name>
</gene>
<dbReference type="AlphaFoldDB" id="A0A850C8Y8"/>
<dbReference type="EMBL" id="JABFXE010000280">
    <property type="protein sequence ID" value="NUQ88123.1"/>
    <property type="molecule type" value="Genomic_DNA"/>
</dbReference>
<proteinExistence type="predicted"/>
<dbReference type="Proteomes" id="UP000574690">
    <property type="component" value="Unassembled WGS sequence"/>
</dbReference>
<evidence type="ECO:0000313" key="2">
    <source>
        <dbReference type="Proteomes" id="UP000574690"/>
    </source>
</evidence>
<dbReference type="Pfam" id="PF10706">
    <property type="entry name" value="Aminoglyc_resit"/>
    <property type="match status" value="1"/>
</dbReference>
<dbReference type="Gene3D" id="3.30.460.40">
    <property type="match status" value="1"/>
</dbReference>
<sequence>MTAPFADPAGAWDPLSLNEIHALLAPLDSPWWIAGGWAIELAVGRPVRPHNDVDVLMLHRDHSAIQAVLPDWEWWAADPPGTLRPWRPGELLPHHVHDIWCRPTADHLWSFQFMLDNADGDHWVSRRDPRIRRPIADIGRTTDDALPYLVPEIQLFYKSKAPRPKDELDFQAALPILTPAQRAWLDEALRIHPAG</sequence>